<evidence type="ECO:0000256" key="2">
    <source>
        <dbReference type="ARBA" id="ARBA00022553"/>
    </source>
</evidence>
<organism evidence="16 17">
    <name type="scientific">Amphilophus citrinellus</name>
    <name type="common">Midas cichlid</name>
    <name type="synonym">Cichlasoma citrinellum</name>
    <dbReference type="NCBI Taxonomy" id="61819"/>
    <lineage>
        <taxon>Eukaryota</taxon>
        <taxon>Metazoa</taxon>
        <taxon>Chordata</taxon>
        <taxon>Craniata</taxon>
        <taxon>Vertebrata</taxon>
        <taxon>Euteleostomi</taxon>
        <taxon>Actinopterygii</taxon>
        <taxon>Neopterygii</taxon>
        <taxon>Teleostei</taxon>
        <taxon>Neoteleostei</taxon>
        <taxon>Acanthomorphata</taxon>
        <taxon>Ovalentaria</taxon>
        <taxon>Cichlomorphae</taxon>
        <taxon>Cichliformes</taxon>
        <taxon>Cichlidae</taxon>
        <taxon>New World cichlids</taxon>
        <taxon>Cichlasomatinae</taxon>
        <taxon>Heroini</taxon>
        <taxon>Amphilophus</taxon>
    </lineage>
</organism>
<evidence type="ECO:0000256" key="10">
    <source>
        <dbReference type="ARBA" id="ARBA00023329"/>
    </source>
</evidence>
<feature type="region of interest" description="Disordered" evidence="12">
    <location>
        <begin position="222"/>
        <end position="248"/>
    </location>
</feature>
<reference evidence="16" key="1">
    <citation type="submission" date="2025-08" db="UniProtKB">
        <authorList>
            <consortium name="Ensembl"/>
        </authorList>
    </citation>
    <scope>IDENTIFICATION</scope>
</reference>
<feature type="domain" description="Tyrosine specific protein phosphatases" evidence="15">
    <location>
        <begin position="456"/>
        <end position="528"/>
    </location>
</feature>
<dbReference type="SMART" id="SM00404">
    <property type="entry name" value="PTPc_motif"/>
    <property type="match status" value="1"/>
</dbReference>
<sequence>MFLYVFIRQVTEGSMAYKMSAQEAPPSNPEPRKPEAAQKEATPTTAANQDKLGKKDPVGQVEEFGYVVTNQSVVGPAITFRIRPNAKNLTAADVADKAGTPPVRFLHLNAAAATDTLVMSVLWVQYKESLPLATRVQPRSRWVFAMLVAMACIGGILVAAMTITCLRHHAHRLAAKKLGLGPEGGSFSHQEYQDLCRQHMASKGAFGRLEAAALGGGTDSRVSSVSSQFSDGAQPSPSSHSSTPSWCEEPAQANMDISTGHMILAYMEDHLRNKDRLLKEWEALCSYQAEPSAVSVAQGDANAKKNRCPDSVPYDHSRVKLKAEINPSRSDYINASTIIEHDPRMPAYIATQGPLSHTISDFWQMVWENGCTVIVMMTALVEDGEKQCDRYWPDEGSSLYHIYEVNLVSEHIWCNDFLVRSFYLKNVQTQETRTLTQFHFLSWPAQGIPTSTRPLLDFRRKVNKCYRGRSCPIIVHCSDGTGRTGTYILIDMVLNRMAKGVKEIDIAATLEHVRDQRPGMVRTKDQFEFALTAVAEEVNAILKALPQ</sequence>
<comment type="subcellular location">
    <subcellularLocation>
        <location evidence="1">Cytoplasmic vesicle</location>
        <location evidence="1">Secretory vesicle membrane</location>
        <topology evidence="1">Single-pass type I membrane protein</topology>
    </subcellularLocation>
    <subcellularLocation>
        <location evidence="11">Synapse</location>
    </subcellularLocation>
</comment>
<dbReference type="GO" id="GO:0035773">
    <property type="term" value="P:insulin secretion involved in cellular response to glucose stimulus"/>
    <property type="evidence" value="ECO:0007669"/>
    <property type="project" value="TreeGrafter"/>
</dbReference>
<evidence type="ECO:0000313" key="17">
    <source>
        <dbReference type="Proteomes" id="UP000261340"/>
    </source>
</evidence>
<evidence type="ECO:0000256" key="11">
    <source>
        <dbReference type="ARBA" id="ARBA00034103"/>
    </source>
</evidence>
<dbReference type="InterPro" id="IPR038112">
    <property type="entry name" value="Receptor_IA-2_ectodomain_sf"/>
</dbReference>
<dbReference type="Proteomes" id="UP000261340">
    <property type="component" value="Unplaced"/>
</dbReference>
<feature type="compositionally biased region" description="Low complexity" evidence="12">
    <location>
        <begin position="222"/>
        <end position="245"/>
    </location>
</feature>
<dbReference type="SUPFAM" id="SSF52799">
    <property type="entry name" value="(Phosphotyrosine protein) phosphatases II"/>
    <property type="match status" value="1"/>
</dbReference>
<keyword evidence="8" id="KW-0675">Receptor</keyword>
<dbReference type="Gene3D" id="3.90.190.10">
    <property type="entry name" value="Protein tyrosine phosphatase superfamily"/>
    <property type="match status" value="1"/>
</dbReference>
<dbReference type="GO" id="GO:0045202">
    <property type="term" value="C:synapse"/>
    <property type="evidence" value="ECO:0007669"/>
    <property type="project" value="UniProtKB-SubCell"/>
</dbReference>
<dbReference type="PROSITE" id="PS00383">
    <property type="entry name" value="TYR_PHOSPHATASE_1"/>
    <property type="match status" value="1"/>
</dbReference>
<dbReference type="PANTHER" id="PTHR46106:SF1">
    <property type="entry name" value="RECEPTOR-TYPE TYROSINE-PROTEIN PHOSPHATASE-LIKE N"/>
    <property type="match status" value="1"/>
</dbReference>
<evidence type="ECO:0000256" key="7">
    <source>
        <dbReference type="ARBA" id="ARBA00023136"/>
    </source>
</evidence>
<evidence type="ECO:0000256" key="6">
    <source>
        <dbReference type="ARBA" id="ARBA00023018"/>
    </source>
</evidence>
<keyword evidence="7 13" id="KW-0472">Membrane</keyword>
<evidence type="ECO:0000259" key="15">
    <source>
        <dbReference type="PROSITE" id="PS50056"/>
    </source>
</evidence>
<keyword evidence="6" id="KW-0770">Synapse</keyword>
<dbReference type="InterPro" id="IPR016130">
    <property type="entry name" value="Tyr_Pase_AS"/>
</dbReference>
<dbReference type="Pfam" id="PF00102">
    <property type="entry name" value="Y_phosphatase"/>
    <property type="match status" value="1"/>
</dbReference>
<dbReference type="SMART" id="SM00194">
    <property type="entry name" value="PTPc"/>
    <property type="match status" value="1"/>
</dbReference>
<dbReference type="PRINTS" id="PR00700">
    <property type="entry name" value="PRTYPHPHTASE"/>
</dbReference>
<dbReference type="STRING" id="61819.ENSACIP00000013113"/>
<accession>A0A3Q0RTW7</accession>
<dbReference type="Ensembl" id="ENSACIT00000013475.1">
    <property type="protein sequence ID" value="ENSACIP00000013113.1"/>
    <property type="gene ID" value="ENSACIG00000010188.1"/>
</dbReference>
<evidence type="ECO:0000256" key="1">
    <source>
        <dbReference type="ARBA" id="ARBA00004212"/>
    </source>
</evidence>
<protein>
    <submittedName>
        <fullName evidence="16">Protein tyrosine phosphatase receptor type N</fullName>
    </submittedName>
</protein>
<dbReference type="PANTHER" id="PTHR46106">
    <property type="entry name" value="IA-2 PROTEIN TYROSINE PHOSPHATASE, ISOFORM C"/>
    <property type="match status" value="1"/>
</dbReference>
<keyword evidence="4" id="KW-0732">Signal</keyword>
<reference evidence="16" key="2">
    <citation type="submission" date="2025-09" db="UniProtKB">
        <authorList>
            <consortium name="Ensembl"/>
        </authorList>
    </citation>
    <scope>IDENTIFICATION</scope>
</reference>
<dbReference type="InterPro" id="IPR003595">
    <property type="entry name" value="Tyr_Pase_cat"/>
</dbReference>
<dbReference type="PROSITE" id="PS50055">
    <property type="entry name" value="TYR_PHOSPHATASE_PTP"/>
    <property type="match status" value="1"/>
</dbReference>
<dbReference type="InterPro" id="IPR029021">
    <property type="entry name" value="Prot-tyrosine_phosphatase-like"/>
</dbReference>
<dbReference type="FunFam" id="3.90.190.10:FF:000017">
    <property type="entry name" value="receptor-type tyrosine-protein phosphatase-like N isoform X2"/>
    <property type="match status" value="1"/>
</dbReference>
<dbReference type="AlphaFoldDB" id="A0A3Q0RTW7"/>
<keyword evidence="2" id="KW-0597">Phosphoprotein</keyword>
<proteinExistence type="predicted"/>
<evidence type="ECO:0000256" key="13">
    <source>
        <dbReference type="SAM" id="Phobius"/>
    </source>
</evidence>
<evidence type="ECO:0000256" key="8">
    <source>
        <dbReference type="ARBA" id="ARBA00023170"/>
    </source>
</evidence>
<dbReference type="GO" id="GO:0030141">
    <property type="term" value="C:secretory granule"/>
    <property type="evidence" value="ECO:0007669"/>
    <property type="project" value="InterPro"/>
</dbReference>
<keyword evidence="9" id="KW-0325">Glycoprotein</keyword>
<evidence type="ECO:0000313" key="16">
    <source>
        <dbReference type="Ensembl" id="ENSACIP00000013113.1"/>
    </source>
</evidence>
<evidence type="ECO:0000256" key="3">
    <source>
        <dbReference type="ARBA" id="ARBA00022692"/>
    </source>
</evidence>
<dbReference type="InterPro" id="IPR000387">
    <property type="entry name" value="Tyr_Pase_dom"/>
</dbReference>
<keyword evidence="17" id="KW-1185">Reference proteome</keyword>
<feature type="domain" description="Tyrosine-protein phosphatase" evidence="14">
    <location>
        <begin position="277"/>
        <end position="537"/>
    </location>
</feature>
<evidence type="ECO:0000256" key="4">
    <source>
        <dbReference type="ARBA" id="ARBA00022729"/>
    </source>
</evidence>
<dbReference type="InterPro" id="IPR033522">
    <property type="entry name" value="IA-2/IA-2_beta"/>
</dbReference>
<dbReference type="InterPro" id="IPR021613">
    <property type="entry name" value="Receptor_IA-2_dom"/>
</dbReference>
<dbReference type="PROSITE" id="PS50056">
    <property type="entry name" value="TYR_PHOSPHATASE_2"/>
    <property type="match status" value="1"/>
</dbReference>
<dbReference type="Pfam" id="PF11548">
    <property type="entry name" value="Receptor_IA-2"/>
    <property type="match status" value="1"/>
</dbReference>
<evidence type="ECO:0000256" key="12">
    <source>
        <dbReference type="SAM" id="MobiDB-lite"/>
    </source>
</evidence>
<dbReference type="GeneTree" id="ENSGT00940000154095"/>
<evidence type="ECO:0000256" key="5">
    <source>
        <dbReference type="ARBA" id="ARBA00022989"/>
    </source>
</evidence>
<name>A0A3Q0RTW7_AMPCI</name>
<keyword evidence="5 13" id="KW-1133">Transmembrane helix</keyword>
<dbReference type="GO" id="GO:0030658">
    <property type="term" value="C:transport vesicle membrane"/>
    <property type="evidence" value="ECO:0007669"/>
    <property type="project" value="UniProtKB-SubCell"/>
</dbReference>
<evidence type="ECO:0000259" key="14">
    <source>
        <dbReference type="PROSITE" id="PS50055"/>
    </source>
</evidence>
<evidence type="ECO:0000256" key="9">
    <source>
        <dbReference type="ARBA" id="ARBA00023180"/>
    </source>
</evidence>
<keyword evidence="3 13" id="KW-0812">Transmembrane</keyword>
<feature type="transmembrane region" description="Helical" evidence="13">
    <location>
        <begin position="144"/>
        <end position="166"/>
    </location>
</feature>
<dbReference type="Gene3D" id="3.30.70.2470">
    <property type="entry name" value="Protein-tyrosine phosphatase receptor IA-2 ectodomain"/>
    <property type="match status" value="1"/>
</dbReference>
<keyword evidence="10" id="KW-0968">Cytoplasmic vesicle</keyword>
<dbReference type="OMA" id="MFTCVCV"/>
<feature type="region of interest" description="Disordered" evidence="12">
    <location>
        <begin position="19"/>
        <end position="54"/>
    </location>
</feature>
<dbReference type="InterPro" id="IPR000242">
    <property type="entry name" value="PTP_cat"/>
</dbReference>
<dbReference type="GO" id="GO:0051046">
    <property type="term" value="P:regulation of secretion"/>
    <property type="evidence" value="ECO:0007669"/>
    <property type="project" value="TreeGrafter"/>
</dbReference>
<dbReference type="GO" id="GO:0004725">
    <property type="term" value="F:protein tyrosine phosphatase activity"/>
    <property type="evidence" value="ECO:0007669"/>
    <property type="project" value="InterPro"/>
</dbReference>